<dbReference type="Proteomes" id="UP001597295">
    <property type="component" value="Unassembled WGS sequence"/>
</dbReference>
<reference evidence="3" key="1">
    <citation type="journal article" date="2019" name="Int. J. Syst. Evol. Microbiol.">
        <title>The Global Catalogue of Microorganisms (GCM) 10K type strain sequencing project: providing services to taxonomists for standard genome sequencing and annotation.</title>
        <authorList>
            <consortium name="The Broad Institute Genomics Platform"/>
            <consortium name="The Broad Institute Genome Sequencing Center for Infectious Disease"/>
            <person name="Wu L."/>
            <person name="Ma J."/>
        </authorList>
    </citation>
    <scope>NUCLEOTIDE SEQUENCE [LARGE SCALE GENOMIC DNA]</scope>
    <source>
        <strain evidence="3">CGMCC 1.19062</strain>
    </source>
</reference>
<name>A0ABW5DMR4_9PROT</name>
<dbReference type="InterPro" id="IPR012349">
    <property type="entry name" value="Split_barrel_FMN-bd"/>
</dbReference>
<comment type="caution">
    <text evidence="2">The sequence shown here is derived from an EMBL/GenBank/DDBJ whole genome shotgun (WGS) entry which is preliminary data.</text>
</comment>
<dbReference type="PANTHER" id="PTHR13343">
    <property type="entry name" value="CREG1 PROTEIN"/>
    <property type="match status" value="1"/>
</dbReference>
<sequence>MSNAQTIAELTTSNSIAVLGSLLPGEVPTPYASLMPYVLDESGAPLLLISGLAVHTQNIHAHKAVSLLVDGTGGYEDRLAGPRSTLVGQVEKVEKASFKDHYIARHPSAAMYYDFNDFELYRMTIERAHLVAGFGRVHWVEGDAVRAAIIDSLAA</sequence>
<evidence type="ECO:0000313" key="2">
    <source>
        <dbReference type="EMBL" id="MFD2261825.1"/>
    </source>
</evidence>
<dbReference type="Pfam" id="PF13883">
    <property type="entry name" value="CREG_beta-barrel"/>
    <property type="match status" value="1"/>
</dbReference>
<keyword evidence="3" id="KW-1185">Reference proteome</keyword>
<evidence type="ECO:0000313" key="3">
    <source>
        <dbReference type="Proteomes" id="UP001597295"/>
    </source>
</evidence>
<feature type="domain" description="CREG-like beta-barrel" evidence="1">
    <location>
        <begin position="10"/>
        <end position="143"/>
    </location>
</feature>
<dbReference type="InterPro" id="IPR055343">
    <property type="entry name" value="CREG_beta-barrel"/>
</dbReference>
<proteinExistence type="predicted"/>
<organism evidence="2 3">
    <name type="scientific">Lacibacterium aquatile</name>
    <dbReference type="NCBI Taxonomy" id="1168082"/>
    <lineage>
        <taxon>Bacteria</taxon>
        <taxon>Pseudomonadati</taxon>
        <taxon>Pseudomonadota</taxon>
        <taxon>Alphaproteobacteria</taxon>
        <taxon>Rhodospirillales</taxon>
        <taxon>Rhodospirillaceae</taxon>
    </lineage>
</organism>
<accession>A0ABW5DMR4</accession>
<dbReference type="PANTHER" id="PTHR13343:SF24">
    <property type="entry name" value="OS07G0573800 PROTEIN"/>
    <property type="match status" value="1"/>
</dbReference>
<dbReference type="RefSeq" id="WP_379874739.1">
    <property type="nucleotide sequence ID" value="NZ_JBHUIP010000003.1"/>
</dbReference>
<evidence type="ECO:0000259" key="1">
    <source>
        <dbReference type="Pfam" id="PF13883"/>
    </source>
</evidence>
<dbReference type="EMBL" id="JBHUIP010000003">
    <property type="protein sequence ID" value="MFD2261825.1"/>
    <property type="molecule type" value="Genomic_DNA"/>
</dbReference>
<dbReference type="SUPFAM" id="SSF50475">
    <property type="entry name" value="FMN-binding split barrel"/>
    <property type="match status" value="1"/>
</dbReference>
<protein>
    <submittedName>
        <fullName evidence="2">HugZ family protein</fullName>
    </submittedName>
</protein>
<dbReference type="Gene3D" id="2.30.110.10">
    <property type="entry name" value="Electron Transport, Fmn-binding Protein, Chain A"/>
    <property type="match status" value="1"/>
</dbReference>
<gene>
    <name evidence="2" type="ORF">ACFSM5_02930</name>
</gene>